<keyword evidence="3" id="KW-1185">Reference proteome</keyword>
<evidence type="ECO:0000313" key="3">
    <source>
        <dbReference type="Proteomes" id="UP001189429"/>
    </source>
</evidence>
<gene>
    <name evidence="2" type="ORF">PCOR1329_LOCUS16432</name>
</gene>
<feature type="region of interest" description="Disordered" evidence="1">
    <location>
        <begin position="51"/>
        <end position="75"/>
    </location>
</feature>
<name>A0ABN9R038_9DINO</name>
<protein>
    <submittedName>
        <fullName evidence="2">Uncharacterized protein</fullName>
    </submittedName>
</protein>
<dbReference type="EMBL" id="CAUYUJ010005037">
    <property type="protein sequence ID" value="CAK0812036.1"/>
    <property type="molecule type" value="Genomic_DNA"/>
</dbReference>
<accession>A0ABN9R038</accession>
<comment type="caution">
    <text evidence="2">The sequence shown here is derived from an EMBL/GenBank/DDBJ whole genome shotgun (WGS) entry which is preliminary data.</text>
</comment>
<evidence type="ECO:0000256" key="1">
    <source>
        <dbReference type="SAM" id="MobiDB-lite"/>
    </source>
</evidence>
<sequence>EVTTARLAEGFNMFKFDGMGGGLGQSGAGEFVADFEAMLLLITRLRRRSEALAEREDAGPGGRGGRRRSGASGST</sequence>
<feature type="non-terminal residue" evidence="2">
    <location>
        <position position="1"/>
    </location>
</feature>
<proteinExistence type="predicted"/>
<evidence type="ECO:0000313" key="2">
    <source>
        <dbReference type="EMBL" id="CAK0812036.1"/>
    </source>
</evidence>
<dbReference type="Proteomes" id="UP001189429">
    <property type="component" value="Unassembled WGS sequence"/>
</dbReference>
<organism evidence="2 3">
    <name type="scientific">Prorocentrum cordatum</name>
    <dbReference type="NCBI Taxonomy" id="2364126"/>
    <lineage>
        <taxon>Eukaryota</taxon>
        <taxon>Sar</taxon>
        <taxon>Alveolata</taxon>
        <taxon>Dinophyceae</taxon>
        <taxon>Prorocentrales</taxon>
        <taxon>Prorocentraceae</taxon>
        <taxon>Prorocentrum</taxon>
    </lineage>
</organism>
<reference evidence="2" key="1">
    <citation type="submission" date="2023-10" db="EMBL/GenBank/DDBJ databases">
        <authorList>
            <person name="Chen Y."/>
            <person name="Shah S."/>
            <person name="Dougan E. K."/>
            <person name="Thang M."/>
            <person name="Chan C."/>
        </authorList>
    </citation>
    <scope>NUCLEOTIDE SEQUENCE [LARGE SCALE GENOMIC DNA]</scope>
</reference>